<dbReference type="PANTHER" id="PTHR44267">
    <property type="entry name" value="WD REPEAT-CONTAINING PROTEIN 43"/>
    <property type="match status" value="1"/>
</dbReference>
<evidence type="ECO:0000259" key="5">
    <source>
        <dbReference type="Pfam" id="PF04003"/>
    </source>
</evidence>
<dbReference type="GO" id="GO:0000462">
    <property type="term" value="P:maturation of SSU-rRNA from tricistronic rRNA transcript (SSU-rRNA, 5.8S rRNA, LSU-rRNA)"/>
    <property type="evidence" value="ECO:0007669"/>
    <property type="project" value="TreeGrafter"/>
</dbReference>
<dbReference type="InterPro" id="IPR007148">
    <property type="entry name" value="SSU_processome_Utp12"/>
</dbReference>
<evidence type="ECO:0000313" key="6">
    <source>
        <dbReference type="EMBL" id="VEN54071.1"/>
    </source>
</evidence>
<comment type="similarity">
    <text evidence="3">Belongs to the UTP5 family.</text>
</comment>
<reference evidence="6 7" key="1">
    <citation type="submission" date="2019-01" db="EMBL/GenBank/DDBJ databases">
        <authorList>
            <person name="Sayadi A."/>
        </authorList>
    </citation>
    <scope>NUCLEOTIDE SEQUENCE [LARGE SCALE GENOMIC DNA]</scope>
</reference>
<dbReference type="InterPro" id="IPR015943">
    <property type="entry name" value="WD40/YVTN_repeat-like_dom_sf"/>
</dbReference>
<accession>A0A653D1M9</accession>
<dbReference type="Pfam" id="PF04003">
    <property type="entry name" value="Utp12"/>
    <property type="match status" value="1"/>
</dbReference>
<dbReference type="SMART" id="SM00320">
    <property type="entry name" value="WD40"/>
    <property type="match status" value="3"/>
</dbReference>
<protein>
    <recommendedName>
        <fullName evidence="5">Small-subunit processome Utp12 domain-containing protein</fullName>
    </recommendedName>
</protein>
<evidence type="ECO:0000256" key="1">
    <source>
        <dbReference type="ARBA" id="ARBA00004123"/>
    </source>
</evidence>
<dbReference type="GO" id="GO:0005730">
    <property type="term" value="C:nucleolus"/>
    <property type="evidence" value="ECO:0007669"/>
    <property type="project" value="TreeGrafter"/>
</dbReference>
<organism evidence="6 7">
    <name type="scientific">Callosobruchus maculatus</name>
    <name type="common">Southern cowpea weevil</name>
    <name type="synonym">Pulse bruchid</name>
    <dbReference type="NCBI Taxonomy" id="64391"/>
    <lineage>
        <taxon>Eukaryota</taxon>
        <taxon>Metazoa</taxon>
        <taxon>Ecdysozoa</taxon>
        <taxon>Arthropoda</taxon>
        <taxon>Hexapoda</taxon>
        <taxon>Insecta</taxon>
        <taxon>Pterygota</taxon>
        <taxon>Neoptera</taxon>
        <taxon>Endopterygota</taxon>
        <taxon>Coleoptera</taxon>
        <taxon>Polyphaga</taxon>
        <taxon>Cucujiformia</taxon>
        <taxon>Chrysomeloidea</taxon>
        <taxon>Chrysomelidae</taxon>
        <taxon>Bruchinae</taxon>
        <taxon>Bruchini</taxon>
        <taxon>Callosobruchus</taxon>
    </lineage>
</organism>
<feature type="compositionally biased region" description="Acidic residues" evidence="4">
    <location>
        <begin position="567"/>
        <end position="589"/>
    </location>
</feature>
<dbReference type="Proteomes" id="UP000410492">
    <property type="component" value="Unassembled WGS sequence"/>
</dbReference>
<evidence type="ECO:0000256" key="2">
    <source>
        <dbReference type="ARBA" id="ARBA00023242"/>
    </source>
</evidence>
<gene>
    <name evidence="6" type="ORF">CALMAC_LOCUS13659</name>
</gene>
<comment type="subcellular location">
    <subcellularLocation>
        <location evidence="1">Nucleus</location>
    </subcellularLocation>
</comment>
<proteinExistence type="inferred from homology"/>
<evidence type="ECO:0000256" key="4">
    <source>
        <dbReference type="SAM" id="MobiDB-lite"/>
    </source>
</evidence>
<dbReference type="OrthoDB" id="30195at2759"/>
<dbReference type="Pfam" id="PF00400">
    <property type="entry name" value="WD40"/>
    <property type="match status" value="2"/>
</dbReference>
<evidence type="ECO:0000256" key="3">
    <source>
        <dbReference type="ARBA" id="ARBA00038335"/>
    </source>
</evidence>
<dbReference type="Gene3D" id="2.130.10.10">
    <property type="entry name" value="YVTN repeat-like/Quinoprotein amine dehydrogenase"/>
    <property type="match status" value="1"/>
</dbReference>
<dbReference type="AlphaFoldDB" id="A0A653D1M9"/>
<dbReference type="InterPro" id="IPR036322">
    <property type="entry name" value="WD40_repeat_dom_sf"/>
</dbReference>
<keyword evidence="7" id="KW-1185">Reference proteome</keyword>
<evidence type="ECO:0000313" key="7">
    <source>
        <dbReference type="Proteomes" id="UP000410492"/>
    </source>
</evidence>
<keyword evidence="2" id="KW-0539">Nucleus</keyword>
<feature type="compositionally biased region" description="Acidic residues" evidence="4">
    <location>
        <begin position="597"/>
        <end position="606"/>
    </location>
</feature>
<dbReference type="InterPro" id="IPR052414">
    <property type="entry name" value="U3_snoRNA-assoc_WDR"/>
</dbReference>
<sequence length="606" mass="66391">MAVTMAAEFSEDGKYFAKLTADGKLKIWNAITNSFEQEFTPDFHLTTPCTCLYFVNSNSSRIKGVSPKKKKRKLSETSSEPSIALGTTNGLLLLYSLSKASVEFTIDSATSQTINCLSSADGSILYSGADQNVLVWNIESQKFLSKWKVGNETVSAILAIPDSKKILTAAKGIKLWDVQTKQVLHTFTGHSSEVTCLHYILPSDSSSAYIVSGSKGDRLLNCWSLNETTSERNALASFLMEDVVQSVALRTTSEGTTNMLTTVRSGVVHLFQHTLNGKCKKPLKPKTSIQVVSDTGQSKDAVIPIRILGATFVDSETVCIGYGSEIILQFENIEITTSKKLHCLVRKEQRLNSSQDASSKTVTPSLNNAHYLTSQTSAVGAEAASTKRKADGRTEIPMEKRLENLTLKVDGAKAPKAGNMAHLLVQGLHSKDKNILRTVLSKRDEEVVVNTVKRLPVNVLVPLIQELTKFVQGKTLSAQIGRVWMKQIIQTHASVLISNTELPNLLGSTMGSIENRISLATPVNRLRGRIDLLIPQVSGTQGQQNGDDDQAILVYDDRDDSDHSDIDLEIDENSESENEWEEESIEGETQENNAESSEAESEMSTQ</sequence>
<name>A0A653D1M9_CALMS</name>
<dbReference type="InterPro" id="IPR001680">
    <property type="entry name" value="WD40_rpt"/>
</dbReference>
<dbReference type="PANTHER" id="PTHR44267:SF1">
    <property type="entry name" value="WD REPEAT-CONTAINING PROTEIN 43"/>
    <property type="match status" value="1"/>
</dbReference>
<dbReference type="EMBL" id="CAACVG010009750">
    <property type="protein sequence ID" value="VEN54071.1"/>
    <property type="molecule type" value="Genomic_DNA"/>
</dbReference>
<dbReference type="SUPFAM" id="SSF50978">
    <property type="entry name" value="WD40 repeat-like"/>
    <property type="match status" value="1"/>
</dbReference>
<feature type="domain" description="Small-subunit processome Utp12" evidence="5">
    <location>
        <begin position="432"/>
        <end position="533"/>
    </location>
</feature>
<feature type="region of interest" description="Disordered" evidence="4">
    <location>
        <begin position="557"/>
        <end position="606"/>
    </location>
</feature>